<accession>A0ABS2QUT8</accession>
<dbReference type="InterPro" id="IPR000073">
    <property type="entry name" value="AB_hydrolase_1"/>
</dbReference>
<evidence type="ECO:0000259" key="1">
    <source>
        <dbReference type="Pfam" id="PF00561"/>
    </source>
</evidence>
<dbReference type="EMBL" id="JAFBFC010000003">
    <property type="protein sequence ID" value="MBM7702963.1"/>
    <property type="molecule type" value="Genomic_DNA"/>
</dbReference>
<dbReference type="PANTHER" id="PTHR43798">
    <property type="entry name" value="MONOACYLGLYCEROL LIPASE"/>
    <property type="match status" value="1"/>
</dbReference>
<protein>
    <submittedName>
        <fullName evidence="2">Pimeloyl-ACP methyl ester carboxylesterase</fullName>
    </submittedName>
</protein>
<sequence>MNGYEINNEQFFIKVKNFKLYVNLLGKKKNKPTVVMDAGYGDYSKAWNKIAPEIAKITEVVLYDRAGLGKSEKSSNKRTSEQMVNELKELLTNIGIEPPYILVGHSFGGVNMRLYATEYPNEVDGLVLVDSTPEDYREIFLPTMSAEFQDAYKKQFIYEGTYHEFMESLKQTKEKRRKLDIPLIVISAGKKAHYSSQSQELWNEMQEELLNISTNSEFIIAKNSTHYIQNDEPSVVINAIKHLIAKRL</sequence>
<dbReference type="InterPro" id="IPR029058">
    <property type="entry name" value="AB_hydrolase_fold"/>
</dbReference>
<dbReference type="Gene3D" id="3.40.50.1820">
    <property type="entry name" value="alpha/beta hydrolase"/>
    <property type="match status" value="1"/>
</dbReference>
<evidence type="ECO:0000313" key="2">
    <source>
        <dbReference type="EMBL" id="MBM7702963.1"/>
    </source>
</evidence>
<dbReference type="RefSeq" id="WP_205186390.1">
    <property type="nucleotide sequence ID" value="NZ_JAFBFC010000003.1"/>
</dbReference>
<reference evidence="2 3" key="1">
    <citation type="submission" date="2021-01" db="EMBL/GenBank/DDBJ databases">
        <title>Genomic Encyclopedia of Type Strains, Phase IV (KMG-IV): sequencing the most valuable type-strain genomes for metagenomic binning, comparative biology and taxonomic classification.</title>
        <authorList>
            <person name="Goeker M."/>
        </authorList>
    </citation>
    <scope>NUCLEOTIDE SEQUENCE [LARGE SCALE GENOMIC DNA]</scope>
    <source>
        <strain evidence="2 3">DSM 104297</strain>
    </source>
</reference>
<proteinExistence type="predicted"/>
<dbReference type="PANTHER" id="PTHR43798:SF33">
    <property type="entry name" value="HYDROLASE, PUTATIVE (AFU_ORTHOLOGUE AFUA_2G14860)-RELATED"/>
    <property type="match status" value="1"/>
</dbReference>
<evidence type="ECO:0000313" key="3">
    <source>
        <dbReference type="Proteomes" id="UP000809829"/>
    </source>
</evidence>
<dbReference type="PRINTS" id="PR00111">
    <property type="entry name" value="ABHYDROLASE"/>
</dbReference>
<feature type="domain" description="AB hydrolase-1" evidence="1">
    <location>
        <begin position="32"/>
        <end position="142"/>
    </location>
</feature>
<name>A0ABS2QUT8_9BACI</name>
<comment type="caution">
    <text evidence="2">The sequence shown here is derived from an EMBL/GenBank/DDBJ whole genome shotgun (WGS) entry which is preliminary data.</text>
</comment>
<gene>
    <name evidence="2" type="ORF">JOC83_001810</name>
</gene>
<organism evidence="2 3">
    <name type="scientific">Priestia iocasae</name>
    <dbReference type="NCBI Taxonomy" id="2291674"/>
    <lineage>
        <taxon>Bacteria</taxon>
        <taxon>Bacillati</taxon>
        <taxon>Bacillota</taxon>
        <taxon>Bacilli</taxon>
        <taxon>Bacillales</taxon>
        <taxon>Bacillaceae</taxon>
        <taxon>Priestia</taxon>
    </lineage>
</organism>
<dbReference type="Proteomes" id="UP000809829">
    <property type="component" value="Unassembled WGS sequence"/>
</dbReference>
<dbReference type="InterPro" id="IPR050266">
    <property type="entry name" value="AB_hydrolase_sf"/>
</dbReference>
<keyword evidence="3" id="KW-1185">Reference proteome</keyword>
<dbReference type="Pfam" id="PF00561">
    <property type="entry name" value="Abhydrolase_1"/>
    <property type="match status" value="1"/>
</dbReference>
<dbReference type="SUPFAM" id="SSF53474">
    <property type="entry name" value="alpha/beta-Hydrolases"/>
    <property type="match status" value="1"/>
</dbReference>